<organism evidence="1 2">
    <name type="scientific">Staphylococcus aureus</name>
    <dbReference type="NCBI Taxonomy" id="1280"/>
    <lineage>
        <taxon>Bacteria</taxon>
        <taxon>Bacillati</taxon>
        <taxon>Bacillota</taxon>
        <taxon>Bacilli</taxon>
        <taxon>Bacillales</taxon>
        <taxon>Staphylococcaceae</taxon>
        <taxon>Staphylococcus</taxon>
    </lineage>
</organism>
<evidence type="ECO:0000313" key="2">
    <source>
        <dbReference type="Proteomes" id="UP000254224"/>
    </source>
</evidence>
<dbReference type="EMBL" id="UHAI01000002">
    <property type="protein sequence ID" value="SUK19172.1"/>
    <property type="molecule type" value="Genomic_DNA"/>
</dbReference>
<proteinExistence type="predicted"/>
<dbReference type="AlphaFoldDB" id="A0A8G2I0R6"/>
<comment type="caution">
    <text evidence="1">The sequence shown here is derived from an EMBL/GenBank/DDBJ whole genome shotgun (WGS) entry which is preliminary data.</text>
</comment>
<dbReference type="Proteomes" id="UP000254224">
    <property type="component" value="Unassembled WGS sequence"/>
</dbReference>
<gene>
    <name evidence="1" type="ORF">NCTC7972_02697</name>
</gene>
<reference evidence="1 2" key="1">
    <citation type="submission" date="2018-06" db="EMBL/GenBank/DDBJ databases">
        <authorList>
            <consortium name="Pathogen Informatics"/>
            <person name="Doyle S."/>
        </authorList>
    </citation>
    <scope>NUCLEOTIDE SEQUENCE [LARGE SCALE GENOMIC DNA]</scope>
    <source>
        <strain evidence="1 2">NCTC7972</strain>
    </source>
</reference>
<accession>A0A8G2I0R6</accession>
<sequence length="36" mass="4460">MKWKSVFRLMNDSSDYKIGNDFRNFDMRPISLFLMR</sequence>
<evidence type="ECO:0000313" key="1">
    <source>
        <dbReference type="EMBL" id="SUK19172.1"/>
    </source>
</evidence>
<name>A0A8G2I0R6_STAAU</name>
<protein>
    <submittedName>
        <fullName evidence="1">Putative coupling protein</fullName>
    </submittedName>
</protein>